<name>B3EFR8_CHLL2</name>
<keyword evidence="4" id="KW-0131">Cell cycle</keyword>
<sequence>MLRAPLPARHSNATEQEAVHEPELPLSQQIEAVIFASEEAVTLSSIRQITGAEISLSQLDLLISALNDGYAASGLTFRIHRIAGGYRFLTEPRFCELLKRIQAPKVRRKLSNSILEVLSVIAYKQPVTKGEIQQLRGTAPDYAVDRLLERGFITVYGRADSPGRPLQYGTTDDFLDLFGLHSLRDLPKLREIREILQEHEEQEYLAGKADNDCRDSINNDE</sequence>
<dbReference type="InterPro" id="IPR036390">
    <property type="entry name" value="WH_DNA-bd_sf"/>
</dbReference>
<dbReference type="GO" id="GO:0051304">
    <property type="term" value="P:chromosome separation"/>
    <property type="evidence" value="ECO:0007669"/>
    <property type="project" value="InterPro"/>
</dbReference>
<dbReference type="STRING" id="290315.Clim_1998"/>
<evidence type="ECO:0000256" key="4">
    <source>
        <dbReference type="ARBA" id="ARBA00023306"/>
    </source>
</evidence>
<evidence type="ECO:0000256" key="3">
    <source>
        <dbReference type="ARBA" id="ARBA00022829"/>
    </source>
</evidence>
<dbReference type="Pfam" id="PF04079">
    <property type="entry name" value="SMC_ScpB"/>
    <property type="match status" value="1"/>
</dbReference>
<organism evidence="6 7">
    <name type="scientific">Chlorobium limicola (strain DSM 245 / NBRC 103803 / 6330)</name>
    <dbReference type="NCBI Taxonomy" id="290315"/>
    <lineage>
        <taxon>Bacteria</taxon>
        <taxon>Pseudomonadati</taxon>
        <taxon>Chlorobiota</taxon>
        <taxon>Chlorobiia</taxon>
        <taxon>Chlorobiales</taxon>
        <taxon>Chlorobiaceae</taxon>
        <taxon>Chlorobium/Pelodictyon group</taxon>
        <taxon>Chlorobium</taxon>
    </lineage>
</organism>
<accession>B3EFR8</accession>
<evidence type="ECO:0000313" key="6">
    <source>
        <dbReference type="EMBL" id="ACD91030.1"/>
    </source>
</evidence>
<dbReference type="Gene3D" id="1.10.10.10">
    <property type="entry name" value="Winged helix-like DNA-binding domain superfamily/Winged helix DNA-binding domain"/>
    <property type="match status" value="2"/>
</dbReference>
<dbReference type="NCBIfam" id="TIGR00281">
    <property type="entry name" value="SMC-Scp complex subunit ScpB"/>
    <property type="match status" value="1"/>
</dbReference>
<dbReference type="eggNOG" id="COG1386">
    <property type="taxonomic scope" value="Bacteria"/>
</dbReference>
<dbReference type="AlphaFoldDB" id="B3EFR8"/>
<dbReference type="InterPro" id="IPR036388">
    <property type="entry name" value="WH-like_DNA-bd_sf"/>
</dbReference>
<dbReference type="KEGG" id="cli:Clim_1998"/>
<evidence type="ECO:0000256" key="5">
    <source>
        <dbReference type="SAM" id="MobiDB-lite"/>
    </source>
</evidence>
<dbReference type="PANTHER" id="PTHR34298">
    <property type="entry name" value="SEGREGATION AND CONDENSATION PROTEIN B"/>
    <property type="match status" value="1"/>
</dbReference>
<proteinExistence type="predicted"/>
<gene>
    <name evidence="6" type="ordered locus">Clim_1998</name>
</gene>
<dbReference type="GO" id="GO:0051301">
    <property type="term" value="P:cell division"/>
    <property type="evidence" value="ECO:0007669"/>
    <property type="project" value="UniProtKB-KW"/>
</dbReference>
<feature type="region of interest" description="Disordered" evidence="5">
    <location>
        <begin position="1"/>
        <end position="21"/>
    </location>
</feature>
<keyword evidence="3" id="KW-0159">Chromosome partition</keyword>
<keyword evidence="1" id="KW-0963">Cytoplasm</keyword>
<dbReference type="InterPro" id="IPR005234">
    <property type="entry name" value="ScpB_csome_segregation"/>
</dbReference>
<dbReference type="Proteomes" id="UP000008841">
    <property type="component" value="Chromosome"/>
</dbReference>
<evidence type="ECO:0000256" key="2">
    <source>
        <dbReference type="ARBA" id="ARBA00022618"/>
    </source>
</evidence>
<dbReference type="SUPFAM" id="SSF46785">
    <property type="entry name" value="Winged helix' DNA-binding domain"/>
    <property type="match status" value="2"/>
</dbReference>
<dbReference type="PANTHER" id="PTHR34298:SF2">
    <property type="entry name" value="SEGREGATION AND CONDENSATION PROTEIN B"/>
    <property type="match status" value="1"/>
</dbReference>
<protein>
    <submittedName>
        <fullName evidence="6">Segregation and condensation protein B</fullName>
    </submittedName>
</protein>
<dbReference type="EMBL" id="CP001097">
    <property type="protein sequence ID" value="ACD91030.1"/>
    <property type="molecule type" value="Genomic_DNA"/>
</dbReference>
<keyword evidence="2" id="KW-0132">Cell division</keyword>
<reference evidence="6 7" key="1">
    <citation type="submission" date="2008-05" db="EMBL/GenBank/DDBJ databases">
        <title>Complete sequence of Chlorobium limicola DSM 245.</title>
        <authorList>
            <consortium name="US DOE Joint Genome Institute"/>
            <person name="Lucas S."/>
            <person name="Copeland A."/>
            <person name="Lapidus A."/>
            <person name="Glavina del Rio T."/>
            <person name="Dalin E."/>
            <person name="Tice H."/>
            <person name="Bruce D."/>
            <person name="Goodwin L."/>
            <person name="Pitluck S."/>
            <person name="Schmutz J."/>
            <person name="Larimer F."/>
            <person name="Land M."/>
            <person name="Hauser L."/>
            <person name="Kyrpides N."/>
            <person name="Ovchinnikova G."/>
            <person name="Zhao F."/>
            <person name="Li T."/>
            <person name="Liu Z."/>
            <person name="Overmann J."/>
            <person name="Bryant D.A."/>
            <person name="Richardson P."/>
        </authorList>
    </citation>
    <scope>NUCLEOTIDE SEQUENCE [LARGE SCALE GENOMIC DNA]</scope>
    <source>
        <strain evidence="7">DSM 245 / NBRC 103803 / 6330</strain>
    </source>
</reference>
<evidence type="ECO:0000256" key="1">
    <source>
        <dbReference type="ARBA" id="ARBA00022490"/>
    </source>
</evidence>
<evidence type="ECO:0000313" key="7">
    <source>
        <dbReference type="Proteomes" id="UP000008841"/>
    </source>
</evidence>
<dbReference type="PIRSF" id="PIRSF019345">
    <property type="entry name" value="ScpB"/>
    <property type="match status" value="1"/>
</dbReference>
<dbReference type="HOGENOM" id="CLU_045647_5_2_10"/>